<reference evidence="1" key="2">
    <citation type="submission" date="2023-02" db="EMBL/GenBank/DDBJ databases">
        <authorList>
            <consortium name="DOE Joint Genome Institute"/>
            <person name="Mondo S.J."/>
            <person name="Chang Y."/>
            <person name="Wang Y."/>
            <person name="Ahrendt S."/>
            <person name="Andreopoulos W."/>
            <person name="Barry K."/>
            <person name="Beard J."/>
            <person name="Benny G.L."/>
            <person name="Blankenship S."/>
            <person name="Bonito G."/>
            <person name="Cuomo C."/>
            <person name="Desiro A."/>
            <person name="Gervers K.A."/>
            <person name="Hundley H."/>
            <person name="Kuo A."/>
            <person name="LaButti K."/>
            <person name="Lang B.F."/>
            <person name="Lipzen A."/>
            <person name="O'Donnell K."/>
            <person name="Pangilinan J."/>
            <person name="Reynolds N."/>
            <person name="Sandor L."/>
            <person name="Smith M.W."/>
            <person name="Tsang A."/>
            <person name="Grigoriev I.V."/>
            <person name="Stajich J.E."/>
            <person name="Spatafora J.W."/>
        </authorList>
    </citation>
    <scope>NUCLEOTIDE SEQUENCE</scope>
    <source>
        <strain evidence="1">RSA 2281</strain>
    </source>
</reference>
<protein>
    <submittedName>
        <fullName evidence="1">Uncharacterized protein</fullName>
    </submittedName>
</protein>
<proteinExistence type="predicted"/>
<organism evidence="1 2">
    <name type="scientific">Phascolomyces articulosus</name>
    <dbReference type="NCBI Taxonomy" id="60185"/>
    <lineage>
        <taxon>Eukaryota</taxon>
        <taxon>Fungi</taxon>
        <taxon>Fungi incertae sedis</taxon>
        <taxon>Mucoromycota</taxon>
        <taxon>Mucoromycotina</taxon>
        <taxon>Mucoromycetes</taxon>
        <taxon>Mucorales</taxon>
        <taxon>Lichtheimiaceae</taxon>
        <taxon>Phascolomyces</taxon>
    </lineage>
</organism>
<accession>A0AAD5KHF2</accession>
<name>A0AAD5KHF2_9FUNG</name>
<dbReference type="EMBL" id="JAIXMP010000010">
    <property type="protein sequence ID" value="KAI9266740.1"/>
    <property type="molecule type" value="Genomic_DNA"/>
</dbReference>
<evidence type="ECO:0000313" key="1">
    <source>
        <dbReference type="EMBL" id="KAI9266740.1"/>
    </source>
</evidence>
<reference evidence="1" key="1">
    <citation type="journal article" date="2022" name="IScience">
        <title>Evolution of zygomycete secretomes and the origins of terrestrial fungal ecologies.</title>
        <authorList>
            <person name="Chang Y."/>
            <person name="Wang Y."/>
            <person name="Mondo S."/>
            <person name="Ahrendt S."/>
            <person name="Andreopoulos W."/>
            <person name="Barry K."/>
            <person name="Beard J."/>
            <person name="Benny G.L."/>
            <person name="Blankenship S."/>
            <person name="Bonito G."/>
            <person name="Cuomo C."/>
            <person name="Desiro A."/>
            <person name="Gervers K.A."/>
            <person name="Hundley H."/>
            <person name="Kuo A."/>
            <person name="LaButti K."/>
            <person name="Lang B.F."/>
            <person name="Lipzen A."/>
            <person name="O'Donnell K."/>
            <person name="Pangilinan J."/>
            <person name="Reynolds N."/>
            <person name="Sandor L."/>
            <person name="Smith M.E."/>
            <person name="Tsang A."/>
            <person name="Grigoriev I.V."/>
            <person name="Stajich J.E."/>
            <person name="Spatafora J.W."/>
        </authorList>
    </citation>
    <scope>NUCLEOTIDE SEQUENCE</scope>
    <source>
        <strain evidence="1">RSA 2281</strain>
    </source>
</reference>
<dbReference type="AlphaFoldDB" id="A0AAD5KHF2"/>
<comment type="caution">
    <text evidence="1">The sequence shown here is derived from an EMBL/GenBank/DDBJ whole genome shotgun (WGS) entry which is preliminary data.</text>
</comment>
<keyword evidence="2" id="KW-1185">Reference proteome</keyword>
<gene>
    <name evidence="1" type="ORF">BDA99DRAFT_506553</name>
</gene>
<dbReference type="Proteomes" id="UP001209540">
    <property type="component" value="Unassembled WGS sequence"/>
</dbReference>
<evidence type="ECO:0000313" key="2">
    <source>
        <dbReference type="Proteomes" id="UP001209540"/>
    </source>
</evidence>
<sequence>MSALTLAFAENIFNHQPQNDHEQDEAALHYLTDNDVFPPLNDTHVNAYEVVKDDVVFSEGSTVWVNKRSYAQAAETGGVVHEPIAVFNASSTPTAISSTVPIPAVRPSTTQQHVYDYYEGDEDGYLDDVYYQVKTTSTRKANGDQLAFARQLKQKETIYRCQLQQTLQQFSEDAIAMQKTTTDAIQKTQDTIDGFRKIAAYLQAPHFKTDLPPHWYFNGSIDECHKNFERRIFQAYNEDENLAGVKSAWEQVELRFNKPRPYNNANRLHRSIWYAYHNDMLWLIENTLIPELEDKVGQLDLDRNKTRKQRLWLIRSSIPTKKYLDPKVNRTNYALSILKEYESK</sequence>